<accession>A0A062ICZ6</accession>
<reference evidence="1 2" key="1">
    <citation type="submission" date="2014-04" db="EMBL/GenBank/DDBJ databases">
        <title>Comparative genomics and transcriptomics to identify genetic mechanisms underlying the emergence of carbapenem resistant Acinetobacter baumannii (CRAb).</title>
        <authorList>
            <person name="Harris A.D."/>
            <person name="Johnson K.J."/>
            <person name="George J."/>
            <person name="Nadendla S."/>
            <person name="Daugherty S.C."/>
            <person name="Parankush S."/>
            <person name="Sadzewicz L."/>
            <person name="Tallon L."/>
            <person name="Sengamalay N."/>
            <person name="Hazen T.H."/>
            <person name="Rasko D.A."/>
        </authorList>
    </citation>
    <scope>NUCLEOTIDE SEQUENCE [LARGE SCALE GENOMIC DNA]</scope>
    <source>
        <strain evidence="1 2">21072</strain>
    </source>
</reference>
<evidence type="ECO:0000313" key="2">
    <source>
        <dbReference type="Proteomes" id="UP000027327"/>
    </source>
</evidence>
<organism evidence="1 2">
    <name type="scientific">Acinetobacter baumannii 21072</name>
    <dbReference type="NCBI Taxonomy" id="1310697"/>
    <lineage>
        <taxon>Bacteria</taxon>
        <taxon>Pseudomonadati</taxon>
        <taxon>Pseudomonadota</taxon>
        <taxon>Gammaproteobacteria</taxon>
        <taxon>Moraxellales</taxon>
        <taxon>Moraxellaceae</taxon>
        <taxon>Acinetobacter</taxon>
        <taxon>Acinetobacter calcoaceticus/baumannii complex</taxon>
    </lineage>
</organism>
<dbReference type="RefSeq" id="WP_050457821.1">
    <property type="nucleotide sequence ID" value="NZ_JMOD01000053.1"/>
</dbReference>
<protein>
    <submittedName>
        <fullName evidence="1">Uncharacterized protein</fullName>
    </submittedName>
</protein>
<dbReference type="Proteomes" id="UP000027327">
    <property type="component" value="Unassembled WGS sequence"/>
</dbReference>
<comment type="caution">
    <text evidence="1">The sequence shown here is derived from an EMBL/GenBank/DDBJ whole genome shotgun (WGS) entry which is preliminary data.</text>
</comment>
<dbReference type="EMBL" id="JMOD01000053">
    <property type="protein sequence ID" value="KCY17620.1"/>
    <property type="molecule type" value="Genomic_DNA"/>
</dbReference>
<sequence>MNTEELSPNALPFVDEEENDLRVVTPTHPIAHEAYAAVKAMRCDYVRIIASSYQKSPSEAGYFISGIFPSDADRGLNREEWILTFESLKG</sequence>
<evidence type="ECO:0000313" key="1">
    <source>
        <dbReference type="EMBL" id="KCY17620.1"/>
    </source>
</evidence>
<dbReference type="PATRIC" id="fig|1310697.3.peg.2617"/>
<dbReference type="AlphaFoldDB" id="A0A062ICZ6"/>
<name>A0A062ICZ6_ACIBA</name>
<proteinExistence type="predicted"/>
<gene>
    <name evidence="1" type="ORF">J596_2726</name>
</gene>